<dbReference type="InterPro" id="IPR006600">
    <property type="entry name" value="HTH_CenpB_DNA-bd_dom"/>
</dbReference>
<dbReference type="Proteomes" id="UP000001067">
    <property type="component" value="Unassembled WGS sequence"/>
</dbReference>
<dbReference type="GO" id="GO:0005634">
    <property type="term" value="C:nucleus"/>
    <property type="evidence" value="ECO:0007669"/>
    <property type="project" value="UniProtKB-SubCell"/>
</dbReference>
<protein>
    <recommendedName>
        <fullName evidence="5">HTH CENPB-type domain-containing protein</fullName>
    </recommendedName>
</protein>
<feature type="region of interest" description="Disordered" evidence="4">
    <location>
        <begin position="394"/>
        <end position="413"/>
    </location>
</feature>
<keyword evidence="2" id="KW-0238">DNA-binding</keyword>
<organism evidence="7">
    <name type="scientific">Pyrenophora teres f. teres (strain 0-1)</name>
    <name type="common">Barley net blotch fungus</name>
    <name type="synonym">Drechslera teres f. teres</name>
    <dbReference type="NCBI Taxonomy" id="861557"/>
    <lineage>
        <taxon>Eukaryota</taxon>
        <taxon>Fungi</taxon>
        <taxon>Dikarya</taxon>
        <taxon>Ascomycota</taxon>
        <taxon>Pezizomycotina</taxon>
        <taxon>Dothideomycetes</taxon>
        <taxon>Pleosporomycetidae</taxon>
        <taxon>Pleosporales</taxon>
        <taxon>Pleosporineae</taxon>
        <taxon>Pleosporaceae</taxon>
        <taxon>Pyrenophora</taxon>
    </lineage>
</organism>
<accession>E3S260</accession>
<evidence type="ECO:0000256" key="3">
    <source>
        <dbReference type="ARBA" id="ARBA00023242"/>
    </source>
</evidence>
<keyword evidence="3" id="KW-0539">Nucleus</keyword>
<dbReference type="PROSITE" id="PS51253">
    <property type="entry name" value="HTH_CENPB"/>
    <property type="match status" value="1"/>
</dbReference>
<dbReference type="InterPro" id="IPR007889">
    <property type="entry name" value="HTH_Psq"/>
</dbReference>
<gene>
    <name evidence="6" type="ORF">PTT_16368</name>
</gene>
<dbReference type="InterPro" id="IPR004875">
    <property type="entry name" value="DDE_SF_endonuclease_dom"/>
</dbReference>
<reference evidence="6 7" key="1">
    <citation type="journal article" date="2010" name="Genome Biol.">
        <title>A first genome assembly of the barley fungal pathogen Pyrenophora teres f. teres.</title>
        <authorList>
            <person name="Ellwood S.R."/>
            <person name="Liu Z."/>
            <person name="Syme R.A."/>
            <person name="Lai Z."/>
            <person name="Hane J.K."/>
            <person name="Keiper F."/>
            <person name="Moffat C.S."/>
            <person name="Oliver R.P."/>
            <person name="Friesen T.L."/>
        </authorList>
    </citation>
    <scope>NUCLEOTIDE SEQUENCE [LARGE SCALE GENOMIC DNA]</scope>
    <source>
        <strain evidence="6 7">0-1</strain>
    </source>
</reference>
<dbReference type="GO" id="GO:0003677">
    <property type="term" value="F:DNA binding"/>
    <property type="evidence" value="ECO:0007669"/>
    <property type="project" value="UniProtKB-KW"/>
</dbReference>
<comment type="subcellular location">
    <subcellularLocation>
        <location evidence="1">Nucleus</location>
    </subcellularLocation>
</comment>
<dbReference type="HOGENOM" id="CLU_013929_4_1_1"/>
<dbReference type="AlphaFoldDB" id="E3S260"/>
<name>E3S260_PYRTT</name>
<dbReference type="KEGG" id="pte:PTT_16368"/>
<dbReference type="EMBL" id="GL536687">
    <property type="protein sequence ID" value="EFQ87939.1"/>
    <property type="molecule type" value="Genomic_DNA"/>
</dbReference>
<feature type="compositionally biased region" description="Polar residues" evidence="4">
    <location>
        <begin position="403"/>
        <end position="413"/>
    </location>
</feature>
<dbReference type="PANTHER" id="PTHR19303">
    <property type="entry name" value="TRANSPOSON"/>
    <property type="match status" value="1"/>
</dbReference>
<feature type="domain" description="HTH CENPB-type" evidence="5">
    <location>
        <begin position="57"/>
        <end position="126"/>
    </location>
</feature>
<dbReference type="Pfam" id="PF03184">
    <property type="entry name" value="DDE_1"/>
    <property type="match status" value="1"/>
</dbReference>
<dbReference type="eggNOG" id="KOG3105">
    <property type="taxonomic scope" value="Eukaryota"/>
</dbReference>
<evidence type="ECO:0000256" key="4">
    <source>
        <dbReference type="SAM" id="MobiDB-lite"/>
    </source>
</evidence>
<evidence type="ECO:0000313" key="6">
    <source>
        <dbReference type="EMBL" id="EFQ87939.1"/>
    </source>
</evidence>
<evidence type="ECO:0000256" key="1">
    <source>
        <dbReference type="ARBA" id="ARBA00004123"/>
    </source>
</evidence>
<evidence type="ECO:0000256" key="2">
    <source>
        <dbReference type="ARBA" id="ARBA00023125"/>
    </source>
</evidence>
<sequence>MPQHNQHKKISNEADIQTAIQAIQQDATLKPRRAAAIYSVSENTLRRRLAGTPPRRDREPNSMALRGSEEIVIVRHILKIVDQGYPPRLADVEDMANSLLTSRHQKPVGKNWAANFVKRRPELKVKFNRKYDYKRALCEDPIIIKSWFELVESTKAKYGIVDEDTYNFDKTGFMIGVISTGAVVTAAEYRGRPKTVQQGNREWVTVIQGINATGWAVPPFIIFQGKYHLSAWYKEEELPQDWVIGVSENGWTTNKLGVEWLEHFDRHTKGRTVSSHRLLVLDGHESHNSIDFHRLCEEKKIITLCMPPHSSHLLQPLDVGCFAPLKKAYGCQVEKLMRNKISHTTKMEFLPCFKAAFDAAISKSNILGGFRGAGLVPLDPEAVISKLDLRLRTPSQPPAEDTPWQSQTPSNTLEFGSQSKLIRERIQRHMDSSPTSMVDALEKLSKGAEMALIRPLRDVNHTKESGYSGRGLL</sequence>
<dbReference type="OrthoDB" id="3790270at2759"/>
<evidence type="ECO:0000313" key="7">
    <source>
        <dbReference type="Proteomes" id="UP000001067"/>
    </source>
</evidence>
<evidence type="ECO:0000259" key="5">
    <source>
        <dbReference type="PROSITE" id="PS51253"/>
    </source>
</evidence>
<dbReference type="InterPro" id="IPR050863">
    <property type="entry name" value="CenT-Element_Derived"/>
</dbReference>
<dbReference type="InterPro" id="IPR009057">
    <property type="entry name" value="Homeodomain-like_sf"/>
</dbReference>
<keyword evidence="7" id="KW-1185">Reference proteome</keyword>
<proteinExistence type="predicted"/>
<dbReference type="Pfam" id="PF05225">
    <property type="entry name" value="HTH_psq"/>
    <property type="match status" value="1"/>
</dbReference>
<dbReference type="PANTHER" id="PTHR19303:SF74">
    <property type="entry name" value="POGO TRANSPOSABLE ELEMENT WITH KRAB DOMAIN"/>
    <property type="match status" value="1"/>
</dbReference>
<dbReference type="SUPFAM" id="SSF46689">
    <property type="entry name" value="Homeodomain-like"/>
    <property type="match status" value="1"/>
</dbReference>